<dbReference type="AlphaFoldDB" id="A0A6N2T0Z5"/>
<dbReference type="PANTHER" id="PTHR30024:SF47">
    <property type="entry name" value="TAURINE-BINDING PERIPLASMIC PROTEIN"/>
    <property type="match status" value="1"/>
</dbReference>
<accession>A0A6N2T0Z5</accession>
<comment type="subcellular location">
    <subcellularLocation>
        <location evidence="1">Periplasm</location>
    </subcellularLocation>
</comment>
<name>A0A6N2T0Z5_9FIRM</name>
<comment type="similarity">
    <text evidence="2">Belongs to the bacterial solute-binding protein SsuA/TauA family.</text>
</comment>
<dbReference type="EMBL" id="CACRSL010000003">
    <property type="protein sequence ID" value="VYS98161.1"/>
    <property type="molecule type" value="Genomic_DNA"/>
</dbReference>
<dbReference type="GO" id="GO:0042597">
    <property type="term" value="C:periplasmic space"/>
    <property type="evidence" value="ECO:0007669"/>
    <property type="project" value="UniProtKB-SubCell"/>
</dbReference>
<gene>
    <name evidence="5" type="ORF">AULFYP135_01163</name>
</gene>
<evidence type="ECO:0000256" key="1">
    <source>
        <dbReference type="ARBA" id="ARBA00004418"/>
    </source>
</evidence>
<dbReference type="SUPFAM" id="SSF53850">
    <property type="entry name" value="Periplasmic binding protein-like II"/>
    <property type="match status" value="1"/>
</dbReference>
<dbReference type="PANTHER" id="PTHR30024">
    <property type="entry name" value="ALIPHATIC SULFONATES-BINDING PROTEIN-RELATED"/>
    <property type="match status" value="1"/>
</dbReference>
<evidence type="ECO:0000256" key="2">
    <source>
        <dbReference type="ARBA" id="ARBA00010742"/>
    </source>
</evidence>
<organism evidence="5">
    <name type="scientific">uncultured Anaerotruncus sp</name>
    <dbReference type="NCBI Taxonomy" id="905011"/>
    <lineage>
        <taxon>Bacteria</taxon>
        <taxon>Bacillati</taxon>
        <taxon>Bacillota</taxon>
        <taxon>Clostridia</taxon>
        <taxon>Eubacteriales</taxon>
        <taxon>Oscillospiraceae</taxon>
        <taxon>Anaerotruncus</taxon>
        <taxon>environmental samples</taxon>
    </lineage>
</organism>
<feature type="chain" id="PRO_5039166966" evidence="4">
    <location>
        <begin position="23"/>
        <end position="341"/>
    </location>
</feature>
<feature type="signal peptide" evidence="4">
    <location>
        <begin position="1"/>
        <end position="22"/>
    </location>
</feature>
<sequence>MKQFKKPLAMLLAAAFVGASMMGCSQQPSETETPLTKVTVSEVTHSVFYAPQYAAINLGFFEEEGIEIELSNGQGADKVMSAVLSGHIDIGFAGPEATIYVVNEGRENHPQVFAQLTQRDGSFLVGRQPEPDFDWSQLEGKTILPGRKGGVPYMALEYVVKSKGLTPGEDVIFDDSIKFEAMTGAFTAGTGDYVTMFEPTASMIEAEGKGYIVASVGEEAGEIPYTAYFASKELIEKDPALIQHFTNAIYKGQQWVATHTPEEIAKAIAPSFPDTDEALLATVARRYQEIGAWSTDPIMKESSFDLLQTVMTSAGELDQKASYDKVVNNSFAKAAVEALGK</sequence>
<evidence type="ECO:0000256" key="4">
    <source>
        <dbReference type="SAM" id="SignalP"/>
    </source>
</evidence>
<dbReference type="Pfam" id="PF13379">
    <property type="entry name" value="NMT1_2"/>
    <property type="match status" value="1"/>
</dbReference>
<reference evidence="5" key="1">
    <citation type="submission" date="2019-11" db="EMBL/GenBank/DDBJ databases">
        <authorList>
            <person name="Feng L."/>
        </authorList>
    </citation>
    <scope>NUCLEOTIDE SEQUENCE</scope>
    <source>
        <strain evidence="5">AundefinedLFYP135</strain>
    </source>
</reference>
<proteinExistence type="inferred from homology"/>
<dbReference type="PROSITE" id="PS51257">
    <property type="entry name" value="PROKAR_LIPOPROTEIN"/>
    <property type="match status" value="1"/>
</dbReference>
<protein>
    <submittedName>
        <fullName evidence="5">NMT1/THI5 like protein</fullName>
    </submittedName>
</protein>
<evidence type="ECO:0000256" key="3">
    <source>
        <dbReference type="ARBA" id="ARBA00022729"/>
    </source>
</evidence>
<dbReference type="Gene3D" id="3.40.190.10">
    <property type="entry name" value="Periplasmic binding protein-like II"/>
    <property type="match status" value="2"/>
</dbReference>
<keyword evidence="3 4" id="KW-0732">Signal</keyword>
<evidence type="ECO:0000313" key="5">
    <source>
        <dbReference type="EMBL" id="VYS98161.1"/>
    </source>
</evidence>